<dbReference type="Gene3D" id="2.60.120.10">
    <property type="entry name" value="Jelly Rolls"/>
    <property type="match status" value="1"/>
</dbReference>
<dbReference type="Pfam" id="PF02311">
    <property type="entry name" value="AraC_binding"/>
    <property type="match status" value="1"/>
</dbReference>
<accession>A0A127PF10</accession>
<evidence type="ECO:0000256" key="4">
    <source>
        <dbReference type="ARBA" id="ARBA00023159"/>
    </source>
</evidence>
<evidence type="ECO:0000256" key="1">
    <source>
        <dbReference type="ARBA" id="ARBA00022491"/>
    </source>
</evidence>
<dbReference type="SUPFAM" id="SSF46689">
    <property type="entry name" value="Homeodomain-like"/>
    <property type="match status" value="1"/>
</dbReference>
<dbReference type="InterPro" id="IPR011051">
    <property type="entry name" value="RmlC_Cupin_sf"/>
</dbReference>
<dbReference type="InterPro" id="IPR014710">
    <property type="entry name" value="RmlC-like_jellyroll"/>
</dbReference>
<dbReference type="GO" id="GO:0043565">
    <property type="term" value="F:sequence-specific DNA binding"/>
    <property type="evidence" value="ECO:0007669"/>
    <property type="project" value="InterPro"/>
</dbReference>
<name>A0A127PF10_9BURK</name>
<dbReference type="PROSITE" id="PS01124">
    <property type="entry name" value="HTH_ARAC_FAMILY_2"/>
    <property type="match status" value="1"/>
</dbReference>
<dbReference type="Pfam" id="PF12833">
    <property type="entry name" value="HTH_18"/>
    <property type="match status" value="1"/>
</dbReference>
<dbReference type="InterPro" id="IPR018060">
    <property type="entry name" value="HTH_AraC"/>
</dbReference>
<evidence type="ECO:0000313" key="7">
    <source>
        <dbReference type="EMBL" id="AMO96204.1"/>
    </source>
</evidence>
<dbReference type="InterPro" id="IPR020449">
    <property type="entry name" value="Tscrpt_reg_AraC-type_HTH"/>
</dbReference>
<evidence type="ECO:0000313" key="8">
    <source>
        <dbReference type="Proteomes" id="UP000072421"/>
    </source>
</evidence>
<keyword evidence="2" id="KW-0805">Transcription regulation</keyword>
<evidence type="ECO:0000256" key="2">
    <source>
        <dbReference type="ARBA" id="ARBA00023015"/>
    </source>
</evidence>
<keyword evidence="1" id="KW-0678">Repressor</keyword>
<reference evidence="7 8" key="1">
    <citation type="submission" date="2015-11" db="EMBL/GenBank/DDBJ databases">
        <title>Exploring the genomic traits of fungus-feeding bacterial genus Collimonas.</title>
        <authorList>
            <person name="Song C."/>
            <person name="Schmidt R."/>
            <person name="de Jager V."/>
            <person name="Krzyzanowska D."/>
            <person name="Jongedijk E."/>
            <person name="Cankar K."/>
            <person name="Beekwilder J."/>
            <person name="van Veen A."/>
            <person name="de Boer W."/>
            <person name="van Veen J.A."/>
            <person name="Garbeva P."/>
        </authorList>
    </citation>
    <scope>NUCLEOTIDE SEQUENCE [LARGE SCALE GENOMIC DNA]</scope>
    <source>
        <strain evidence="7 8">Ter6</strain>
    </source>
</reference>
<keyword evidence="5" id="KW-0804">Transcription</keyword>
<dbReference type="InterPro" id="IPR018062">
    <property type="entry name" value="HTH_AraC-typ_CS"/>
</dbReference>
<evidence type="ECO:0000256" key="3">
    <source>
        <dbReference type="ARBA" id="ARBA00023125"/>
    </source>
</evidence>
<dbReference type="Proteomes" id="UP000072421">
    <property type="component" value="Chromosome"/>
</dbReference>
<dbReference type="PANTHER" id="PTHR11019">
    <property type="entry name" value="HTH-TYPE TRANSCRIPTIONAL REGULATOR NIMR"/>
    <property type="match status" value="1"/>
</dbReference>
<dbReference type="PROSITE" id="PS00041">
    <property type="entry name" value="HTH_ARAC_FAMILY_1"/>
    <property type="match status" value="1"/>
</dbReference>
<dbReference type="EMBL" id="CP013232">
    <property type="protein sequence ID" value="AMO96204.1"/>
    <property type="molecule type" value="Genomic_DNA"/>
</dbReference>
<dbReference type="RefSeq" id="WP_061540843.1">
    <property type="nucleotide sequence ID" value="NZ_CP013232.1"/>
</dbReference>
<keyword evidence="4" id="KW-0010">Activator</keyword>
<sequence>MQAKPHTLLDPARADGQDGPEVIAVHCRSDDFRATPRHNHARGQLIAAASGLLSIDTGAERLVVPPSHAVWIPGGQPHSLRSHGPFDGWSVYVSPAAHAQLPRQALVLQVSGLLRAAALRAAGWSDALTVNQMQARVLAVILDEIASLPREKLALPLPAERRLKKIALALADNPADQRSLQQWAEWAAIAPRTLTRRFAAETGMPFSEWRQRARLMRALELLMAGQPVTAIAIDLGYDSLSAFIAMFRRSLGVSPSKYLSAKNSVA</sequence>
<evidence type="ECO:0000259" key="6">
    <source>
        <dbReference type="PROSITE" id="PS01124"/>
    </source>
</evidence>
<protein>
    <submittedName>
        <fullName evidence="7">Bacterial regulatory helix-turn-helix s, AraC family protein</fullName>
    </submittedName>
</protein>
<dbReference type="PRINTS" id="PR00032">
    <property type="entry name" value="HTHARAC"/>
</dbReference>
<feature type="domain" description="HTH araC/xylS-type" evidence="6">
    <location>
        <begin position="164"/>
        <end position="261"/>
    </location>
</feature>
<gene>
    <name evidence="7" type="ORF">CFter6_3571</name>
</gene>
<dbReference type="FunFam" id="1.10.10.60:FF:000132">
    <property type="entry name" value="AraC family transcriptional regulator"/>
    <property type="match status" value="1"/>
</dbReference>
<dbReference type="AlphaFoldDB" id="A0A127PF10"/>
<dbReference type="SUPFAM" id="SSF51182">
    <property type="entry name" value="RmlC-like cupins"/>
    <property type="match status" value="1"/>
</dbReference>
<organism evidence="7">
    <name type="scientific">Collimonas fungivorans</name>
    <dbReference type="NCBI Taxonomy" id="158899"/>
    <lineage>
        <taxon>Bacteria</taxon>
        <taxon>Pseudomonadati</taxon>
        <taxon>Pseudomonadota</taxon>
        <taxon>Betaproteobacteria</taxon>
        <taxon>Burkholderiales</taxon>
        <taxon>Oxalobacteraceae</taxon>
        <taxon>Collimonas</taxon>
    </lineage>
</organism>
<keyword evidence="3" id="KW-0238">DNA-binding</keyword>
<proteinExistence type="predicted"/>
<dbReference type="SMART" id="SM00342">
    <property type="entry name" value="HTH_ARAC"/>
    <property type="match status" value="1"/>
</dbReference>
<dbReference type="CDD" id="cd06124">
    <property type="entry name" value="cupin_NimR-like_N"/>
    <property type="match status" value="1"/>
</dbReference>
<dbReference type="GO" id="GO:0003700">
    <property type="term" value="F:DNA-binding transcription factor activity"/>
    <property type="evidence" value="ECO:0007669"/>
    <property type="project" value="InterPro"/>
</dbReference>
<dbReference type="InterPro" id="IPR009057">
    <property type="entry name" value="Homeodomain-like_sf"/>
</dbReference>
<dbReference type="InterPro" id="IPR003313">
    <property type="entry name" value="AraC-bd"/>
</dbReference>
<dbReference type="PANTHER" id="PTHR11019:SF199">
    <property type="entry name" value="HTH-TYPE TRANSCRIPTIONAL REGULATOR NIMR"/>
    <property type="match status" value="1"/>
</dbReference>
<evidence type="ECO:0000256" key="5">
    <source>
        <dbReference type="ARBA" id="ARBA00023163"/>
    </source>
</evidence>
<dbReference type="Gene3D" id="1.10.10.60">
    <property type="entry name" value="Homeodomain-like"/>
    <property type="match status" value="1"/>
</dbReference>
<dbReference type="PATRIC" id="fig|158899.10.peg.3555"/>